<dbReference type="Proteomes" id="UP000316270">
    <property type="component" value="Chromosome 12"/>
</dbReference>
<keyword evidence="2" id="KW-1133">Transmembrane helix</keyword>
<evidence type="ECO:0000313" key="3">
    <source>
        <dbReference type="EMBL" id="QDS75051.1"/>
    </source>
</evidence>
<name>A0A517LHD2_9PEZI</name>
<reference evidence="3 4" key="1">
    <citation type="submission" date="2019-07" db="EMBL/GenBank/DDBJ databases">
        <title>Finished genome of Venturia effusa.</title>
        <authorList>
            <person name="Young C.A."/>
            <person name="Cox M.P."/>
            <person name="Ganley A.R.D."/>
            <person name="David W.J."/>
        </authorList>
    </citation>
    <scope>NUCLEOTIDE SEQUENCE [LARGE SCALE GENOMIC DNA]</scope>
    <source>
        <strain evidence="4">albino</strain>
    </source>
</reference>
<dbReference type="OrthoDB" id="3798255at2759"/>
<evidence type="ECO:0000256" key="1">
    <source>
        <dbReference type="SAM" id="MobiDB-lite"/>
    </source>
</evidence>
<accession>A0A517LHD2</accession>
<evidence type="ECO:0000256" key="2">
    <source>
        <dbReference type="SAM" id="Phobius"/>
    </source>
</evidence>
<proteinExistence type="predicted"/>
<keyword evidence="2" id="KW-0812">Transmembrane</keyword>
<keyword evidence="2" id="KW-0472">Membrane</keyword>
<gene>
    <name evidence="3" type="ORF">FKW77_006509</name>
</gene>
<evidence type="ECO:0000313" key="4">
    <source>
        <dbReference type="Proteomes" id="UP000316270"/>
    </source>
</evidence>
<organism evidence="3 4">
    <name type="scientific">Venturia effusa</name>
    <dbReference type="NCBI Taxonomy" id="50376"/>
    <lineage>
        <taxon>Eukaryota</taxon>
        <taxon>Fungi</taxon>
        <taxon>Dikarya</taxon>
        <taxon>Ascomycota</taxon>
        <taxon>Pezizomycotina</taxon>
        <taxon>Dothideomycetes</taxon>
        <taxon>Pleosporomycetidae</taxon>
        <taxon>Venturiales</taxon>
        <taxon>Venturiaceae</taxon>
        <taxon>Venturia</taxon>
    </lineage>
</organism>
<protein>
    <submittedName>
        <fullName evidence="3">Uncharacterized protein</fullName>
    </submittedName>
</protein>
<dbReference type="EMBL" id="CP042196">
    <property type="protein sequence ID" value="QDS75051.1"/>
    <property type="molecule type" value="Genomic_DNA"/>
</dbReference>
<dbReference type="AlphaFoldDB" id="A0A517LHD2"/>
<keyword evidence="4" id="KW-1185">Reference proteome</keyword>
<sequence length="162" mass="18489">MSQIVGYAIIAIIVLIYLGHIRLPGNFRLEDRYNPNHARFRTAGRNARQQQLASDRETRRRREEEELVVLENYEGDSMGGVGEEGEFVEHPELARKVKDERALRVAAAEARMKREKINGQTARRGLAETKAKKGMSHALKQASAENVGWRNADAMREIRSYN</sequence>
<feature type="compositionally biased region" description="Basic and acidic residues" evidence="1">
    <location>
        <begin position="54"/>
        <end position="63"/>
    </location>
</feature>
<feature type="transmembrane region" description="Helical" evidence="2">
    <location>
        <begin position="6"/>
        <end position="23"/>
    </location>
</feature>
<feature type="region of interest" description="Disordered" evidence="1">
    <location>
        <begin position="43"/>
        <end position="63"/>
    </location>
</feature>